<feature type="compositionally biased region" description="Basic and acidic residues" evidence="2">
    <location>
        <begin position="14"/>
        <end position="27"/>
    </location>
</feature>
<dbReference type="AlphaFoldDB" id="A0A0E0B4F7"/>
<evidence type="ECO:0000256" key="1">
    <source>
        <dbReference type="ARBA" id="ARBA00010199"/>
    </source>
</evidence>
<sequence length="243" mass="26103">MRCLLASGGGGGGEGERRLSLPRESGGKRSRRRRGSEDPRWRPGAPAAGVRDERAAAVAASEEEASFPSSGEGLTTRLLRGARAGGGSGGCCSDVGVGVGLQLRRAPVGRVVHLLLLTVSVPVAFLWARMEPLLLLCGQDAAIAAAAQRYILFRLPDLLFLSLLYPLRIYLRVQLINLPLTACAALVVAVHLPINHLLVSVLGLGIEGVALASAWANLNLVPFLPRLRLRLLHGRRRRRRRRS</sequence>
<dbReference type="GO" id="GO:0015297">
    <property type="term" value="F:antiporter activity"/>
    <property type="evidence" value="ECO:0007669"/>
    <property type="project" value="InterPro"/>
</dbReference>
<dbReference type="Pfam" id="PF01554">
    <property type="entry name" value="MatE"/>
    <property type="match status" value="1"/>
</dbReference>
<dbReference type="Gramene" id="OGLUM09G14680.1">
    <property type="protein sequence ID" value="OGLUM09G14680.1"/>
    <property type="gene ID" value="OGLUM09G14680"/>
</dbReference>
<dbReference type="Proteomes" id="UP000026961">
    <property type="component" value="Chromosome 9"/>
</dbReference>
<feature type="transmembrane region" description="Helical" evidence="3">
    <location>
        <begin position="111"/>
        <end position="130"/>
    </location>
</feature>
<keyword evidence="3" id="KW-0812">Transmembrane</keyword>
<evidence type="ECO:0000313" key="4">
    <source>
        <dbReference type="EnsemblPlants" id="OGLUM09G14680.1"/>
    </source>
</evidence>
<keyword evidence="5" id="KW-1185">Reference proteome</keyword>
<name>A0A0E0B4F7_9ORYZ</name>
<evidence type="ECO:0000256" key="3">
    <source>
        <dbReference type="SAM" id="Phobius"/>
    </source>
</evidence>
<feature type="region of interest" description="Disordered" evidence="2">
    <location>
        <begin position="1"/>
        <end position="54"/>
    </location>
</feature>
<reference evidence="4" key="2">
    <citation type="submission" date="2018-05" db="EMBL/GenBank/DDBJ databases">
        <title>OgluRS3 (Oryza glumaepatula Reference Sequence Version 3).</title>
        <authorList>
            <person name="Zhang J."/>
            <person name="Kudrna D."/>
            <person name="Lee S."/>
            <person name="Talag J."/>
            <person name="Welchert J."/>
            <person name="Wing R.A."/>
        </authorList>
    </citation>
    <scope>NUCLEOTIDE SEQUENCE [LARGE SCALE GENOMIC DNA]</scope>
</reference>
<dbReference type="eggNOG" id="KOG1347">
    <property type="taxonomic scope" value="Eukaryota"/>
</dbReference>
<evidence type="ECO:0008006" key="6">
    <source>
        <dbReference type="Google" id="ProtNLM"/>
    </source>
</evidence>
<dbReference type="EnsemblPlants" id="OGLUM09G14680.1">
    <property type="protein sequence ID" value="OGLUM09G14680.1"/>
    <property type="gene ID" value="OGLUM09G14680"/>
</dbReference>
<feature type="transmembrane region" description="Helical" evidence="3">
    <location>
        <begin position="175"/>
        <end position="194"/>
    </location>
</feature>
<keyword evidence="3" id="KW-0472">Membrane</keyword>
<dbReference type="GO" id="GO:0042910">
    <property type="term" value="F:xenobiotic transmembrane transporter activity"/>
    <property type="evidence" value="ECO:0007669"/>
    <property type="project" value="InterPro"/>
</dbReference>
<reference evidence="4" key="1">
    <citation type="submission" date="2015-04" db="UniProtKB">
        <authorList>
            <consortium name="EnsemblPlants"/>
        </authorList>
    </citation>
    <scope>IDENTIFICATION</scope>
</reference>
<dbReference type="InterPro" id="IPR002528">
    <property type="entry name" value="MATE_fam"/>
</dbReference>
<dbReference type="PANTHER" id="PTHR11206">
    <property type="entry name" value="MULTIDRUG RESISTANCE PROTEIN"/>
    <property type="match status" value="1"/>
</dbReference>
<accession>A0A0E0B4F7</accession>
<comment type="similarity">
    <text evidence="1">Belongs to the multi antimicrobial extrusion (MATE) (TC 2.A.66.1) family.</text>
</comment>
<keyword evidence="3" id="KW-1133">Transmembrane helix</keyword>
<proteinExistence type="inferred from homology"/>
<evidence type="ECO:0000313" key="5">
    <source>
        <dbReference type="Proteomes" id="UP000026961"/>
    </source>
</evidence>
<evidence type="ECO:0000256" key="2">
    <source>
        <dbReference type="SAM" id="MobiDB-lite"/>
    </source>
</evidence>
<dbReference type="STRING" id="40148.A0A0E0B4F7"/>
<feature type="transmembrane region" description="Helical" evidence="3">
    <location>
        <begin position="150"/>
        <end position="168"/>
    </location>
</feature>
<organism evidence="4">
    <name type="scientific">Oryza glumipatula</name>
    <dbReference type="NCBI Taxonomy" id="40148"/>
    <lineage>
        <taxon>Eukaryota</taxon>
        <taxon>Viridiplantae</taxon>
        <taxon>Streptophyta</taxon>
        <taxon>Embryophyta</taxon>
        <taxon>Tracheophyta</taxon>
        <taxon>Spermatophyta</taxon>
        <taxon>Magnoliopsida</taxon>
        <taxon>Liliopsida</taxon>
        <taxon>Poales</taxon>
        <taxon>Poaceae</taxon>
        <taxon>BOP clade</taxon>
        <taxon>Oryzoideae</taxon>
        <taxon>Oryzeae</taxon>
        <taxon>Oryzinae</taxon>
        <taxon>Oryza</taxon>
    </lineage>
</organism>
<protein>
    <recommendedName>
        <fullName evidence="6">Protein DETOXIFICATION</fullName>
    </recommendedName>
</protein>
<dbReference type="HOGENOM" id="CLU_1144099_0_0_1"/>
<dbReference type="GO" id="GO:0016020">
    <property type="term" value="C:membrane"/>
    <property type="evidence" value="ECO:0007669"/>
    <property type="project" value="InterPro"/>
</dbReference>